<reference evidence="11" key="1">
    <citation type="submission" date="2020-10" db="EMBL/GenBank/DDBJ databases">
        <authorList>
            <person name="Gilroy R."/>
        </authorList>
    </citation>
    <scope>NUCLEOTIDE SEQUENCE</scope>
    <source>
        <strain evidence="11">10532</strain>
    </source>
</reference>
<dbReference type="Pfam" id="PF00563">
    <property type="entry name" value="EAL"/>
    <property type="match status" value="1"/>
</dbReference>
<dbReference type="InterPro" id="IPR004501">
    <property type="entry name" value="PTS_EIIC_3"/>
</dbReference>
<feature type="domain" description="EAL" evidence="9">
    <location>
        <begin position="446"/>
        <end position="699"/>
    </location>
</feature>
<feature type="transmembrane region" description="Helical" evidence="8">
    <location>
        <begin position="319"/>
        <end position="351"/>
    </location>
</feature>
<dbReference type="GO" id="GO:0005886">
    <property type="term" value="C:plasma membrane"/>
    <property type="evidence" value="ECO:0007669"/>
    <property type="project" value="UniProtKB-SubCell"/>
</dbReference>
<evidence type="ECO:0000313" key="12">
    <source>
        <dbReference type="Proteomes" id="UP000823638"/>
    </source>
</evidence>
<keyword evidence="6 8" id="KW-1133">Transmembrane helix</keyword>
<name>A0A9D9N2G6_9SPIR</name>
<dbReference type="PROSITE" id="PS50883">
    <property type="entry name" value="EAL"/>
    <property type="match status" value="1"/>
</dbReference>
<keyword evidence="7 8" id="KW-0472">Membrane</keyword>
<sequence>MARFTPHRIITRMEMSSFLNSTRNGMVMVMPLLIIGAFSQVFLNFPVSWYQEFLSSVPGSVLAEILHVIYNATIGIISIYITCTISLSYAQINTRQPEFMYGPPLTAVACFLIVSGAAFSEKAFVSFLGVKGIFSAVFAAVISSYLYTFFSGKLPFFTRVYSDGEDSIFVKSIRAIVPATITMAAFSVFTILFIKIFNVSGFQEFTVNIVNYAFKNMGNNIFTALFYLVVLHLFWFFGIHGSYVLEEVTNNIFLVEASAVSASGGALINKTFFDVFVYTGGCGSTLCLLIALILFSRWNSNKRLARTSFFPLIFNINEIMVFGLPLFFNFYFIVPFIAVPLVSALVSYLAIISGLIPPAINPVEWTTPVFVSGWLGTGTFYAVLIQILNLTLGVLIYKPFVKLFDKQKELNMVAKVNQVVGILKESEAKNEPVNLTGMPGFTGNFARSLSADLEKAIENRELEIYYQPQFDNNNECIGVEALLRWNHKIFGFIYPPLIIKIAQETGLIHALEKLIFKTVIDDIPQINEAAGKLIKISINISANTIPLPEFETSLQEITNKPVFKPNQICIEVTEQTALIVNEKTEGIFSRISDMGFLLAIDDFSMGHTSLSYLQSRHFDFLKLDGSLVTGMAKNPRFLDIIGSIMFLSKSLGFKVIAEFVETENQVKQLENMGCVLYQGYLFSPAVPISRLSEAIKAGEHSREQKKEKAEQKRVE</sequence>
<keyword evidence="5 8" id="KW-0812">Transmembrane</keyword>
<dbReference type="InterPro" id="IPR051088">
    <property type="entry name" value="PTS_Sugar-EIIC/EIIB"/>
</dbReference>
<accession>A0A9D9N2G6</accession>
<dbReference type="PANTHER" id="PTHR33989">
    <property type="match status" value="1"/>
</dbReference>
<evidence type="ECO:0000313" key="11">
    <source>
        <dbReference type="EMBL" id="MBO8457728.1"/>
    </source>
</evidence>
<evidence type="ECO:0000256" key="5">
    <source>
        <dbReference type="ARBA" id="ARBA00022692"/>
    </source>
</evidence>
<dbReference type="Proteomes" id="UP000823638">
    <property type="component" value="Unassembled WGS sequence"/>
</dbReference>
<organism evidence="11 12">
    <name type="scientific">Candidatus Gallitreponema excrementavium</name>
    <dbReference type="NCBI Taxonomy" id="2840840"/>
    <lineage>
        <taxon>Bacteria</taxon>
        <taxon>Pseudomonadati</taxon>
        <taxon>Spirochaetota</taxon>
        <taxon>Spirochaetia</taxon>
        <taxon>Spirochaetales</taxon>
        <taxon>Candidatus Gallitreponema</taxon>
    </lineage>
</organism>
<feature type="transmembrane region" description="Helical" evidence="8">
    <location>
        <begin position="217"/>
        <end position="239"/>
    </location>
</feature>
<evidence type="ECO:0000256" key="2">
    <source>
        <dbReference type="ARBA" id="ARBA00022448"/>
    </source>
</evidence>
<dbReference type="SUPFAM" id="SSF141868">
    <property type="entry name" value="EAL domain-like"/>
    <property type="match status" value="1"/>
</dbReference>
<comment type="subcellular location">
    <subcellularLocation>
        <location evidence="1">Cell membrane</location>
        <topology evidence="1">Multi-pass membrane protein</topology>
    </subcellularLocation>
</comment>
<keyword evidence="2" id="KW-0813">Transport</keyword>
<dbReference type="AlphaFoldDB" id="A0A9D9N2G6"/>
<dbReference type="Gene3D" id="3.20.20.450">
    <property type="entry name" value="EAL domain"/>
    <property type="match status" value="1"/>
</dbReference>
<proteinExistence type="predicted"/>
<feature type="transmembrane region" description="Helical" evidence="8">
    <location>
        <begin position="65"/>
        <end position="87"/>
    </location>
</feature>
<dbReference type="SMART" id="SM00052">
    <property type="entry name" value="EAL"/>
    <property type="match status" value="1"/>
</dbReference>
<dbReference type="GO" id="GO:0008982">
    <property type="term" value="F:protein-N(PI)-phosphohistidine-sugar phosphotransferase activity"/>
    <property type="evidence" value="ECO:0007669"/>
    <property type="project" value="InterPro"/>
</dbReference>
<dbReference type="CDD" id="cd01948">
    <property type="entry name" value="EAL"/>
    <property type="match status" value="1"/>
</dbReference>
<evidence type="ECO:0000259" key="9">
    <source>
        <dbReference type="PROSITE" id="PS50883"/>
    </source>
</evidence>
<dbReference type="EMBL" id="JADIMM010000075">
    <property type="protein sequence ID" value="MBO8457728.1"/>
    <property type="molecule type" value="Genomic_DNA"/>
</dbReference>
<evidence type="ECO:0000256" key="1">
    <source>
        <dbReference type="ARBA" id="ARBA00004651"/>
    </source>
</evidence>
<dbReference type="GO" id="GO:0009401">
    <property type="term" value="P:phosphoenolpyruvate-dependent sugar phosphotransferase system"/>
    <property type="evidence" value="ECO:0007669"/>
    <property type="project" value="InterPro"/>
</dbReference>
<feature type="transmembrane region" description="Helical" evidence="8">
    <location>
        <begin position="132"/>
        <end position="152"/>
    </location>
</feature>
<evidence type="ECO:0000256" key="3">
    <source>
        <dbReference type="ARBA" id="ARBA00022475"/>
    </source>
</evidence>
<gene>
    <name evidence="11" type="ORF">IAA81_05820</name>
</gene>
<evidence type="ECO:0000256" key="4">
    <source>
        <dbReference type="ARBA" id="ARBA00022597"/>
    </source>
</evidence>
<reference evidence="11" key="2">
    <citation type="journal article" date="2021" name="PeerJ">
        <title>Extensive microbial diversity within the chicken gut microbiome revealed by metagenomics and culture.</title>
        <authorList>
            <person name="Gilroy R."/>
            <person name="Ravi A."/>
            <person name="Getino M."/>
            <person name="Pursley I."/>
            <person name="Horton D.L."/>
            <person name="Alikhan N.F."/>
            <person name="Baker D."/>
            <person name="Gharbi K."/>
            <person name="Hall N."/>
            <person name="Watson M."/>
            <person name="Adriaenssens E.M."/>
            <person name="Foster-Nyarko E."/>
            <person name="Jarju S."/>
            <person name="Secka A."/>
            <person name="Antonio M."/>
            <person name="Oren A."/>
            <person name="Chaudhuri R.R."/>
            <person name="La Ragione R."/>
            <person name="Hildebrand F."/>
            <person name="Pallen M.J."/>
        </authorList>
    </citation>
    <scope>NUCLEOTIDE SEQUENCE</scope>
    <source>
        <strain evidence="11">10532</strain>
    </source>
</reference>
<dbReference type="Pfam" id="PF02378">
    <property type="entry name" value="PTS_EIIC"/>
    <property type="match status" value="1"/>
</dbReference>
<feature type="domain" description="PTS EIIC type-3" evidence="10">
    <location>
        <begin position="1"/>
        <end position="400"/>
    </location>
</feature>
<dbReference type="InterPro" id="IPR035919">
    <property type="entry name" value="EAL_sf"/>
</dbReference>
<dbReference type="PROSITE" id="PS51105">
    <property type="entry name" value="PTS_EIIC_TYPE_3"/>
    <property type="match status" value="1"/>
</dbReference>
<dbReference type="InterPro" id="IPR003352">
    <property type="entry name" value="PTS_EIIC"/>
</dbReference>
<evidence type="ECO:0000256" key="6">
    <source>
        <dbReference type="ARBA" id="ARBA00022989"/>
    </source>
</evidence>
<evidence type="ECO:0000259" key="10">
    <source>
        <dbReference type="PROSITE" id="PS51105"/>
    </source>
</evidence>
<keyword evidence="4 11" id="KW-0762">Sugar transport</keyword>
<feature type="transmembrane region" description="Helical" evidence="8">
    <location>
        <begin position="371"/>
        <end position="397"/>
    </location>
</feature>
<protein>
    <submittedName>
        <fullName evidence="11">PTS sugar transporter subunit IIC/EAL domain-containing protein</fullName>
    </submittedName>
</protein>
<dbReference type="InterPro" id="IPR001633">
    <property type="entry name" value="EAL_dom"/>
</dbReference>
<evidence type="ECO:0000256" key="8">
    <source>
        <dbReference type="SAM" id="Phobius"/>
    </source>
</evidence>
<keyword evidence="3" id="KW-1003">Cell membrane</keyword>
<feature type="transmembrane region" description="Helical" evidence="8">
    <location>
        <begin position="275"/>
        <end position="298"/>
    </location>
</feature>
<comment type="caution">
    <text evidence="11">The sequence shown here is derived from an EMBL/GenBank/DDBJ whole genome shotgun (WGS) entry which is preliminary data.</text>
</comment>
<dbReference type="PANTHER" id="PTHR33989:SF4">
    <property type="entry name" value="PTS SYSTEM N,N'-DIACETYLCHITOBIOSE-SPECIFIC EIIC COMPONENT"/>
    <property type="match status" value="1"/>
</dbReference>
<feature type="transmembrane region" description="Helical" evidence="8">
    <location>
        <begin position="21"/>
        <end position="45"/>
    </location>
</feature>
<evidence type="ECO:0000256" key="7">
    <source>
        <dbReference type="ARBA" id="ARBA00023136"/>
    </source>
</evidence>
<feature type="transmembrane region" description="Helical" evidence="8">
    <location>
        <begin position="173"/>
        <end position="197"/>
    </location>
</feature>